<keyword evidence="2" id="KW-0813">Transport</keyword>
<feature type="transmembrane region" description="Helical" evidence="8">
    <location>
        <begin position="99"/>
        <end position="120"/>
    </location>
</feature>
<sequence>MPTSQLSVYFFLQIAVIIACAQWVGRLAQRLGQPQVVGEMIAGVLLGPSLFGWLWPQAQQALFPKETMGVLYVGAQLGVGLYMFLVGTEFQAGHFRARLRSAASVSLAGVLVPFVLAFALVPALREVPGLFAARVQPLEASLFLGAAIAITAFPMLARIIHERGLAGTSLGTLALTAGAVDDALAWCILAVVLASFGGSWGGAWLAIGGGAAYALFMVFVGTRLLRRLPCGVPGGSATLALVLVLFALSAFAMDAIGIHAVFGGFLLGACMPRGPMVQQLREQLQPFVVVFLLPMFFTYSGLNTRLDVLFDPAIGMAALAILAASFGGKGLACWAAARLAGEPQRDALAIGALMNARGLMELIIINIGLQAGVILPGLFAILVLMAIASTLLATPVFHWAMRVRRNQVPAHAPGAEVSEGSFETSQDGTSVAGGPRRRPHAQSSRIGGRTRA</sequence>
<feature type="transmembrane region" description="Helical" evidence="8">
    <location>
        <begin position="347"/>
        <end position="367"/>
    </location>
</feature>
<evidence type="ECO:0000256" key="8">
    <source>
        <dbReference type="SAM" id="Phobius"/>
    </source>
</evidence>
<feature type="transmembrane region" description="Helical" evidence="8">
    <location>
        <begin position="373"/>
        <end position="397"/>
    </location>
</feature>
<evidence type="ECO:0000256" key="7">
    <source>
        <dbReference type="SAM" id="MobiDB-lite"/>
    </source>
</evidence>
<reference evidence="11" key="1">
    <citation type="journal article" date="2019" name="Int. J. Syst. Evol. Microbiol.">
        <title>The Global Catalogue of Microorganisms (GCM) 10K type strain sequencing project: providing services to taxonomists for standard genome sequencing and annotation.</title>
        <authorList>
            <consortium name="The Broad Institute Genomics Platform"/>
            <consortium name="The Broad Institute Genome Sequencing Center for Infectious Disease"/>
            <person name="Wu L."/>
            <person name="Ma J."/>
        </authorList>
    </citation>
    <scope>NUCLEOTIDE SEQUENCE [LARGE SCALE GENOMIC DNA]</scope>
    <source>
        <strain evidence="11">KCTC 23314</strain>
    </source>
</reference>
<dbReference type="Proteomes" id="UP000626210">
    <property type="component" value="Unassembled WGS sequence"/>
</dbReference>
<evidence type="ECO:0000256" key="2">
    <source>
        <dbReference type="ARBA" id="ARBA00022448"/>
    </source>
</evidence>
<feature type="transmembrane region" description="Helical" evidence="8">
    <location>
        <begin position="284"/>
        <end position="302"/>
    </location>
</feature>
<feature type="transmembrane region" description="Helical" evidence="8">
    <location>
        <begin position="6"/>
        <end position="24"/>
    </location>
</feature>
<feature type="transmembrane region" description="Helical" evidence="8">
    <location>
        <begin position="140"/>
        <end position="160"/>
    </location>
</feature>
<feature type="transmembrane region" description="Helical" evidence="8">
    <location>
        <begin position="36"/>
        <end position="55"/>
    </location>
</feature>
<dbReference type="PANTHER" id="PTHR32468">
    <property type="entry name" value="CATION/H + ANTIPORTER"/>
    <property type="match status" value="1"/>
</dbReference>
<evidence type="ECO:0000313" key="10">
    <source>
        <dbReference type="EMBL" id="GHC92235.1"/>
    </source>
</evidence>
<feature type="transmembrane region" description="Helical" evidence="8">
    <location>
        <begin position="256"/>
        <end position="272"/>
    </location>
</feature>
<keyword evidence="11" id="KW-1185">Reference proteome</keyword>
<protein>
    <submittedName>
        <fullName evidence="10">Potassium transporter</fullName>
    </submittedName>
</protein>
<dbReference type="PANTHER" id="PTHR32468:SF0">
    <property type="entry name" value="K(+)_H(+) ANTIPORTER 1"/>
    <property type="match status" value="1"/>
</dbReference>
<evidence type="ECO:0000259" key="9">
    <source>
        <dbReference type="Pfam" id="PF00999"/>
    </source>
</evidence>
<name>A0ABQ3G624_9BURK</name>
<keyword evidence="4 8" id="KW-1133">Transmembrane helix</keyword>
<evidence type="ECO:0000256" key="3">
    <source>
        <dbReference type="ARBA" id="ARBA00022692"/>
    </source>
</evidence>
<keyword evidence="5" id="KW-0406">Ion transport</keyword>
<feature type="transmembrane region" description="Helical" evidence="8">
    <location>
        <begin position="67"/>
        <end position="87"/>
    </location>
</feature>
<feature type="transmembrane region" description="Helical" evidence="8">
    <location>
        <begin position="172"/>
        <end position="196"/>
    </location>
</feature>
<feature type="transmembrane region" description="Helical" evidence="8">
    <location>
        <begin position="314"/>
        <end position="335"/>
    </location>
</feature>
<keyword evidence="3 8" id="KW-0812">Transmembrane</keyword>
<dbReference type="InterPro" id="IPR050794">
    <property type="entry name" value="CPA2_transporter"/>
</dbReference>
<dbReference type="Gene3D" id="1.20.1530.20">
    <property type="match status" value="1"/>
</dbReference>
<evidence type="ECO:0000256" key="5">
    <source>
        <dbReference type="ARBA" id="ARBA00023065"/>
    </source>
</evidence>
<comment type="caution">
    <text evidence="10">The sequence shown here is derived from an EMBL/GenBank/DDBJ whole genome shotgun (WGS) entry which is preliminary data.</text>
</comment>
<gene>
    <name evidence="10" type="primary">yjl094C</name>
    <name evidence="10" type="ORF">GCM10007320_42100</name>
</gene>
<dbReference type="InterPro" id="IPR006153">
    <property type="entry name" value="Cation/H_exchanger_TM"/>
</dbReference>
<feature type="region of interest" description="Disordered" evidence="7">
    <location>
        <begin position="412"/>
        <end position="452"/>
    </location>
</feature>
<evidence type="ECO:0000256" key="4">
    <source>
        <dbReference type="ARBA" id="ARBA00022989"/>
    </source>
</evidence>
<dbReference type="RefSeq" id="WP_189688862.1">
    <property type="nucleotide sequence ID" value="NZ_BMYK01000015.1"/>
</dbReference>
<feature type="domain" description="Cation/H+ exchanger transmembrane" evidence="9">
    <location>
        <begin position="19"/>
        <end position="401"/>
    </location>
</feature>
<evidence type="ECO:0000256" key="6">
    <source>
        <dbReference type="ARBA" id="ARBA00023136"/>
    </source>
</evidence>
<comment type="subcellular location">
    <subcellularLocation>
        <location evidence="1">Membrane</location>
        <topology evidence="1">Multi-pass membrane protein</topology>
    </subcellularLocation>
</comment>
<keyword evidence="6 8" id="KW-0472">Membrane</keyword>
<dbReference type="InterPro" id="IPR038770">
    <property type="entry name" value="Na+/solute_symporter_sf"/>
</dbReference>
<proteinExistence type="predicted"/>
<evidence type="ECO:0000256" key="1">
    <source>
        <dbReference type="ARBA" id="ARBA00004141"/>
    </source>
</evidence>
<accession>A0ABQ3G624</accession>
<feature type="transmembrane region" description="Helical" evidence="8">
    <location>
        <begin position="232"/>
        <end position="250"/>
    </location>
</feature>
<feature type="transmembrane region" description="Helical" evidence="8">
    <location>
        <begin position="202"/>
        <end position="220"/>
    </location>
</feature>
<organism evidence="10 11">
    <name type="scientific">Pseudorhodoferax aquiterrae</name>
    <dbReference type="NCBI Taxonomy" id="747304"/>
    <lineage>
        <taxon>Bacteria</taxon>
        <taxon>Pseudomonadati</taxon>
        <taxon>Pseudomonadota</taxon>
        <taxon>Betaproteobacteria</taxon>
        <taxon>Burkholderiales</taxon>
        <taxon>Comamonadaceae</taxon>
    </lineage>
</organism>
<dbReference type="EMBL" id="BMYK01000015">
    <property type="protein sequence ID" value="GHC92235.1"/>
    <property type="molecule type" value="Genomic_DNA"/>
</dbReference>
<dbReference type="Pfam" id="PF00999">
    <property type="entry name" value="Na_H_Exchanger"/>
    <property type="match status" value="1"/>
</dbReference>
<evidence type="ECO:0000313" key="11">
    <source>
        <dbReference type="Proteomes" id="UP000626210"/>
    </source>
</evidence>